<accession>A0ABT3N313</accession>
<evidence type="ECO:0000313" key="3">
    <source>
        <dbReference type="EMBL" id="MCW7556016.1"/>
    </source>
</evidence>
<gene>
    <name evidence="3" type="ORF">NX722_25980</name>
</gene>
<name>A0ABT3N313_9GAMM</name>
<proteinExistence type="inferred from homology"/>
<comment type="similarity">
    <text evidence="1">Belongs to the class-I pyridoxal-phosphate-dependent aminotransferase family.</text>
</comment>
<dbReference type="RefSeq" id="WP_262565743.1">
    <property type="nucleotide sequence ID" value="NZ_JAPFCC010000001.1"/>
</dbReference>
<sequence>MAIANYSIQEWLFDKAHGKFKYDLAESGVQFQHVRDLQINYDWCLDYSVDRGGENLRNCIKAMYSSYGELYSLVTHGAQEALYLFYNSLLNKDDHVICTLPGWQQAWEVPKKIGCKVTLLEWKPGYGFPVDKLVESINKKTKLLIINSPCNPTGVTLTAQELSQLISICQSKGIWIINDEEYLVDFKDSVVNKYNKSVSVSSLSKIYGLPALRLGWAVSRNQSIIEEMVNYKRYTSVSNSLLLENTAIHVLQEKNKHIERFKNYIDSARPILDNFAKLADEYLTLVEPENTPYAWFNTKEKVDSSLLALELLNQHHLLIMPAELFGYKNGIRLTYARDLTYLTNSLNMILETLNILNSSHKCITHDFSCIYSS</sequence>
<dbReference type="EC" id="2.6.1.-" evidence="1"/>
<dbReference type="EMBL" id="JAPFCC010000001">
    <property type="protein sequence ID" value="MCW7556016.1"/>
    <property type="molecule type" value="Genomic_DNA"/>
</dbReference>
<dbReference type="CDD" id="cd00609">
    <property type="entry name" value="AAT_like"/>
    <property type="match status" value="1"/>
</dbReference>
<dbReference type="Proteomes" id="UP001209854">
    <property type="component" value="Unassembled WGS sequence"/>
</dbReference>
<dbReference type="PANTHER" id="PTHR43510:SF1">
    <property type="entry name" value="AMINOTRANSFERASE FUNCTION, HYPOTHETICAL (EUROFUNG)"/>
    <property type="match status" value="1"/>
</dbReference>
<dbReference type="InterPro" id="IPR015421">
    <property type="entry name" value="PyrdxlP-dep_Trfase_major"/>
</dbReference>
<evidence type="ECO:0000313" key="4">
    <source>
        <dbReference type="Proteomes" id="UP001209854"/>
    </source>
</evidence>
<keyword evidence="1" id="KW-0808">Transferase</keyword>
<dbReference type="PROSITE" id="PS00105">
    <property type="entry name" value="AA_TRANSFER_CLASS_1"/>
    <property type="match status" value="1"/>
</dbReference>
<dbReference type="GO" id="GO:0008483">
    <property type="term" value="F:transaminase activity"/>
    <property type="evidence" value="ECO:0007669"/>
    <property type="project" value="UniProtKB-KW"/>
</dbReference>
<dbReference type="InterPro" id="IPR004839">
    <property type="entry name" value="Aminotransferase_I/II_large"/>
</dbReference>
<comment type="caution">
    <text evidence="3">The sequence shown here is derived from an EMBL/GenBank/DDBJ whole genome shotgun (WGS) entry which is preliminary data.</text>
</comment>
<feature type="domain" description="Aminotransferase class I/classII large" evidence="2">
    <location>
        <begin position="73"/>
        <end position="337"/>
    </location>
</feature>
<dbReference type="Pfam" id="PF00155">
    <property type="entry name" value="Aminotran_1_2"/>
    <property type="match status" value="1"/>
</dbReference>
<evidence type="ECO:0000256" key="1">
    <source>
        <dbReference type="RuleBase" id="RU000481"/>
    </source>
</evidence>
<keyword evidence="4" id="KW-1185">Reference proteome</keyword>
<evidence type="ECO:0000259" key="2">
    <source>
        <dbReference type="Pfam" id="PF00155"/>
    </source>
</evidence>
<dbReference type="InterPro" id="IPR004838">
    <property type="entry name" value="NHTrfase_class1_PyrdxlP-BS"/>
</dbReference>
<dbReference type="Gene3D" id="3.40.640.10">
    <property type="entry name" value="Type I PLP-dependent aspartate aminotransferase-like (Major domain)"/>
    <property type="match status" value="1"/>
</dbReference>
<reference evidence="3 4" key="1">
    <citation type="submission" date="2022-10" db="EMBL/GenBank/DDBJ databases">
        <title>High-quality genome sequences of two octocoral-associated bacteria, Endozoicomonas euniceicola EF212 and Endozoicomonas gorgoniicola PS125.</title>
        <authorList>
            <person name="Chiou Y.-J."/>
            <person name="Chen Y.-H."/>
        </authorList>
    </citation>
    <scope>NUCLEOTIDE SEQUENCE [LARGE SCALE GENOMIC DNA]</scope>
    <source>
        <strain evidence="3 4">PS125</strain>
    </source>
</reference>
<comment type="cofactor">
    <cofactor evidence="1">
        <name>pyridoxal 5'-phosphate</name>
        <dbReference type="ChEBI" id="CHEBI:597326"/>
    </cofactor>
</comment>
<organism evidence="3 4">
    <name type="scientific">Endozoicomonas gorgoniicola</name>
    <dbReference type="NCBI Taxonomy" id="1234144"/>
    <lineage>
        <taxon>Bacteria</taxon>
        <taxon>Pseudomonadati</taxon>
        <taxon>Pseudomonadota</taxon>
        <taxon>Gammaproteobacteria</taxon>
        <taxon>Oceanospirillales</taxon>
        <taxon>Endozoicomonadaceae</taxon>
        <taxon>Endozoicomonas</taxon>
    </lineage>
</organism>
<dbReference type="InterPro" id="IPR015424">
    <property type="entry name" value="PyrdxlP-dep_Trfase"/>
</dbReference>
<dbReference type="Gene3D" id="3.90.1150.10">
    <property type="entry name" value="Aspartate Aminotransferase, domain 1"/>
    <property type="match status" value="1"/>
</dbReference>
<dbReference type="InterPro" id="IPR015422">
    <property type="entry name" value="PyrdxlP-dep_Trfase_small"/>
</dbReference>
<keyword evidence="1 3" id="KW-0032">Aminotransferase</keyword>
<protein>
    <recommendedName>
        <fullName evidence="1">Aminotransferase</fullName>
        <ecNumber evidence="1">2.6.1.-</ecNumber>
    </recommendedName>
</protein>
<dbReference type="SUPFAM" id="SSF53383">
    <property type="entry name" value="PLP-dependent transferases"/>
    <property type="match status" value="1"/>
</dbReference>
<dbReference type="PANTHER" id="PTHR43510">
    <property type="entry name" value="AMINOTRANSFERASE FUNCTION, HYPOTHETICAL (EUROFUNG)"/>
    <property type="match status" value="1"/>
</dbReference>